<comment type="similarity">
    <text evidence="1">Belongs to the spermidine/spermine synthase family.</text>
</comment>
<evidence type="ECO:0000313" key="6">
    <source>
        <dbReference type="EMBL" id="VWB34087.1"/>
    </source>
</evidence>
<name>A0A6P2IYV3_9BURK</name>
<dbReference type="EMBL" id="CABVQC010000006">
    <property type="protein sequence ID" value="VWB34087.1"/>
    <property type="molecule type" value="Genomic_DNA"/>
</dbReference>
<evidence type="ECO:0000259" key="5">
    <source>
        <dbReference type="PROSITE" id="PS51006"/>
    </source>
</evidence>
<dbReference type="PANTHER" id="PTHR43317:SF11">
    <property type="entry name" value="POLYAMINE AMINOPROPYLTRANSFERASE 2"/>
    <property type="match status" value="1"/>
</dbReference>
<dbReference type="GO" id="GO:0016740">
    <property type="term" value="F:transferase activity"/>
    <property type="evidence" value="ECO:0007669"/>
    <property type="project" value="UniProtKB-UniRule"/>
</dbReference>
<dbReference type="PANTHER" id="PTHR43317">
    <property type="entry name" value="THERMOSPERMINE SYNTHASE ACAULIS5"/>
    <property type="match status" value="1"/>
</dbReference>
<evidence type="ECO:0000256" key="4">
    <source>
        <dbReference type="PROSITE-ProRule" id="PRU00354"/>
    </source>
</evidence>
<dbReference type="Pfam" id="PF01564">
    <property type="entry name" value="Spermine_synth"/>
    <property type="match status" value="1"/>
</dbReference>
<keyword evidence="3 4" id="KW-0620">Polyamine biosynthesis</keyword>
<dbReference type="InterPro" id="IPR030374">
    <property type="entry name" value="PABS"/>
</dbReference>
<dbReference type="Proteomes" id="UP000494261">
    <property type="component" value="Unassembled WGS sequence"/>
</dbReference>
<dbReference type="NCBIfam" id="NF037959">
    <property type="entry name" value="MFS_SpdSyn"/>
    <property type="match status" value="1"/>
</dbReference>
<dbReference type="Gene3D" id="3.40.50.150">
    <property type="entry name" value="Vaccinia Virus protein VP39"/>
    <property type="match status" value="1"/>
</dbReference>
<evidence type="ECO:0000313" key="7">
    <source>
        <dbReference type="Proteomes" id="UP000494261"/>
    </source>
</evidence>
<gene>
    <name evidence="6" type="ORF">BLA13014_01355</name>
</gene>
<evidence type="ECO:0000256" key="3">
    <source>
        <dbReference type="ARBA" id="ARBA00023115"/>
    </source>
</evidence>
<evidence type="ECO:0000256" key="2">
    <source>
        <dbReference type="ARBA" id="ARBA00022679"/>
    </source>
</evidence>
<protein>
    <submittedName>
        <fullName evidence="6">Spermidine synthase</fullName>
    </submittedName>
</protein>
<dbReference type="GO" id="GO:0006596">
    <property type="term" value="P:polyamine biosynthetic process"/>
    <property type="evidence" value="ECO:0007669"/>
    <property type="project" value="UniProtKB-UniRule"/>
</dbReference>
<sequence length="270" mass="29531">MPPLDLPLLAVRADHATAHTDKPIVVETEHLVSLCFDGRGMQSTMLRAAPNALALGYTRTMMGFLLFQPESARIGLIGLGGGSLAKYCHRYLPEAHITAIEINPDVIALRDRFHIPPDDERLTVVCADAARHLSTTTQTFDALLLDGFNADGAPAELYSSAFYQTCHARLSNDGVLVINFLGEDPRLGDMLGRLYDTFGASIALAPAEDSTSNMIAFAWKRNAPLPSLEALMERAERHTERHSLDLVDTAVRIEVGASYDWTRLKACLAN</sequence>
<organism evidence="6 7">
    <name type="scientific">Burkholderia aenigmatica</name>
    <dbReference type="NCBI Taxonomy" id="2015348"/>
    <lineage>
        <taxon>Bacteria</taxon>
        <taxon>Pseudomonadati</taxon>
        <taxon>Pseudomonadota</taxon>
        <taxon>Betaproteobacteria</taxon>
        <taxon>Burkholderiales</taxon>
        <taxon>Burkholderiaceae</taxon>
        <taxon>Burkholderia</taxon>
        <taxon>Burkholderia cepacia complex</taxon>
    </lineage>
</organism>
<evidence type="ECO:0000256" key="1">
    <source>
        <dbReference type="ARBA" id="ARBA00007867"/>
    </source>
</evidence>
<proteinExistence type="inferred from homology"/>
<feature type="domain" description="PABS" evidence="5">
    <location>
        <begin position="1"/>
        <end position="222"/>
    </location>
</feature>
<keyword evidence="2 4" id="KW-0808">Transferase</keyword>
<dbReference type="PROSITE" id="PS51006">
    <property type="entry name" value="PABS_2"/>
    <property type="match status" value="1"/>
</dbReference>
<dbReference type="RefSeq" id="WP_175021755.1">
    <property type="nucleotide sequence ID" value="NZ_CABVQC010000006.1"/>
</dbReference>
<dbReference type="AlphaFoldDB" id="A0A6P2IYV3"/>
<dbReference type="CDD" id="cd02440">
    <property type="entry name" value="AdoMet_MTases"/>
    <property type="match status" value="1"/>
</dbReference>
<feature type="active site" description="Proton acceptor" evidence="4">
    <location>
        <position position="146"/>
    </location>
</feature>
<accession>A0A6P2IYV3</accession>
<reference evidence="6 7" key="1">
    <citation type="submission" date="2019-09" db="EMBL/GenBank/DDBJ databases">
        <authorList>
            <person name="Depoorter E."/>
        </authorList>
    </citation>
    <scope>NUCLEOTIDE SEQUENCE [LARGE SCALE GENOMIC DNA]</scope>
    <source>
        <strain evidence="6">LMG 13014</strain>
    </source>
</reference>
<dbReference type="SUPFAM" id="SSF53335">
    <property type="entry name" value="S-adenosyl-L-methionine-dependent methyltransferases"/>
    <property type="match status" value="1"/>
</dbReference>
<dbReference type="InterPro" id="IPR029063">
    <property type="entry name" value="SAM-dependent_MTases_sf"/>
</dbReference>